<sequence length="66" mass="7748">MMEEVTFASWAVQRRDPMSAQIVEGTVKDWNQWQAEFRGQIRALRHWLKNMERQLPPVGPGVSRLP</sequence>
<accession>A0A0P7V3X2</accession>
<dbReference type="EMBL" id="JARO02001298">
    <property type="protein sequence ID" value="KPP75886.1"/>
    <property type="molecule type" value="Genomic_DNA"/>
</dbReference>
<name>A0A0P7V3X2_SCLFO</name>
<proteinExistence type="predicted"/>
<dbReference type="Proteomes" id="UP000034805">
    <property type="component" value="Unassembled WGS sequence"/>
</dbReference>
<comment type="caution">
    <text evidence="1">The sequence shown here is derived from an EMBL/GenBank/DDBJ whole genome shotgun (WGS) entry which is preliminary data.</text>
</comment>
<organism evidence="1 2">
    <name type="scientific">Scleropages formosus</name>
    <name type="common">Asian bonytongue</name>
    <name type="synonym">Osteoglossum formosum</name>
    <dbReference type="NCBI Taxonomy" id="113540"/>
    <lineage>
        <taxon>Eukaryota</taxon>
        <taxon>Metazoa</taxon>
        <taxon>Chordata</taxon>
        <taxon>Craniata</taxon>
        <taxon>Vertebrata</taxon>
        <taxon>Euteleostomi</taxon>
        <taxon>Actinopterygii</taxon>
        <taxon>Neopterygii</taxon>
        <taxon>Teleostei</taxon>
        <taxon>Osteoglossocephala</taxon>
        <taxon>Osteoglossomorpha</taxon>
        <taxon>Osteoglossiformes</taxon>
        <taxon>Osteoglossidae</taxon>
        <taxon>Scleropages</taxon>
    </lineage>
</organism>
<dbReference type="AlphaFoldDB" id="A0A0P7V3X2"/>
<protein>
    <submittedName>
        <fullName evidence="1">Uncharacterized protein</fullName>
    </submittedName>
</protein>
<evidence type="ECO:0000313" key="1">
    <source>
        <dbReference type="EMBL" id="KPP75886.1"/>
    </source>
</evidence>
<reference evidence="1 2" key="1">
    <citation type="submission" date="2015-08" db="EMBL/GenBank/DDBJ databases">
        <title>The genome of the Asian arowana (Scleropages formosus).</title>
        <authorList>
            <person name="Tan M.H."/>
            <person name="Gan H.M."/>
            <person name="Croft L.J."/>
            <person name="Austin C.M."/>
        </authorList>
    </citation>
    <scope>NUCLEOTIDE SEQUENCE [LARGE SCALE GENOMIC DNA]</scope>
    <source>
        <strain evidence="1">Aro1</strain>
    </source>
</reference>
<gene>
    <name evidence="1" type="ORF">Z043_104830</name>
</gene>
<evidence type="ECO:0000313" key="2">
    <source>
        <dbReference type="Proteomes" id="UP000034805"/>
    </source>
</evidence>